<dbReference type="InterPro" id="IPR012798">
    <property type="entry name" value="Cbl_synth_CobG-like"/>
</dbReference>
<keyword evidence="5" id="KW-0408">Iron</keyword>
<keyword evidence="1" id="KW-0004">4Fe-4S</keyword>
<evidence type="ECO:0000256" key="4">
    <source>
        <dbReference type="ARBA" id="ARBA00023002"/>
    </source>
</evidence>
<reference evidence="8 9" key="1">
    <citation type="submission" date="2019-09" db="EMBL/GenBank/DDBJ databases">
        <title>Salinarimonas rosea gen. nov., sp. nov., a new member of the a-2 subgroup of the Proteobacteria.</title>
        <authorList>
            <person name="Liu J."/>
        </authorList>
    </citation>
    <scope>NUCLEOTIDE SEQUENCE [LARGE SCALE GENOMIC DNA]</scope>
    <source>
        <strain evidence="8 9">BN140002</strain>
    </source>
</reference>
<dbReference type="InterPro" id="IPR005117">
    <property type="entry name" value="NiRdtase/SiRdtase_haem-b_fer"/>
</dbReference>
<dbReference type="GO" id="GO:0051539">
    <property type="term" value="F:4 iron, 4 sulfur cluster binding"/>
    <property type="evidence" value="ECO:0007669"/>
    <property type="project" value="UniProtKB-KW"/>
</dbReference>
<dbReference type="Proteomes" id="UP000323142">
    <property type="component" value="Unassembled WGS sequence"/>
</dbReference>
<keyword evidence="9" id="KW-1185">Reference proteome</keyword>
<dbReference type="InterPro" id="IPR045854">
    <property type="entry name" value="NO2/SO3_Rdtase_4Fe4S_sf"/>
</dbReference>
<comment type="caution">
    <text evidence="8">The sequence shown here is derived from an EMBL/GenBank/DDBJ whole genome shotgun (WGS) entry which is preliminary data.</text>
</comment>
<evidence type="ECO:0000256" key="1">
    <source>
        <dbReference type="ARBA" id="ARBA00022485"/>
    </source>
</evidence>
<dbReference type="EMBL" id="VUOA01000006">
    <property type="protein sequence ID" value="KAA2242307.1"/>
    <property type="molecule type" value="Genomic_DNA"/>
</dbReference>
<evidence type="ECO:0000256" key="5">
    <source>
        <dbReference type="ARBA" id="ARBA00023004"/>
    </source>
</evidence>
<dbReference type="RefSeq" id="WP_149815578.1">
    <property type="nucleotide sequence ID" value="NZ_VUOA01000006.1"/>
</dbReference>
<evidence type="ECO:0000313" key="8">
    <source>
        <dbReference type="EMBL" id="KAA2242307.1"/>
    </source>
</evidence>
<evidence type="ECO:0000256" key="2">
    <source>
        <dbReference type="ARBA" id="ARBA00022617"/>
    </source>
</evidence>
<dbReference type="GO" id="GO:0046872">
    <property type="term" value="F:metal ion binding"/>
    <property type="evidence" value="ECO:0007669"/>
    <property type="project" value="UniProtKB-KW"/>
</dbReference>
<keyword evidence="3" id="KW-0479">Metal-binding</keyword>
<feature type="domain" description="Nitrite/Sulfite reductase ferredoxin-like" evidence="7">
    <location>
        <begin position="20"/>
        <end position="87"/>
    </location>
</feature>
<sequence length="432" mass="44049">MSAPLPQAPRVRGWCPGVRRPMETGDGLLVRVHPPGGVLGADEARLVAEAARTFGNGLLDVTARGNLQIRGVRPATYPALLARLDEAGLVEPEGDGPNRLTLVSPFSGIDPAERLDARPLAAAVEEAADVRDLPGKVFVAVDGGGIMPLVGSGADIVLTAVAGPTPIAVGLAAPEGPRWIGATRAGDAPEVVRALLQGFAALRRDGRTGVGRIRDLDEAQRAVLAARVALAPRDAPPLRPACPRTGLVPSHGGTLALLAALAFGRCNADQLARAADWSRAHGSGEIRPSPSRGLVLPGIPDPGIILREAEAAGFIVDPADPRLAVSACPGAPSCGAGRVPAPSDAAPLAEAASHLLAAGLSLHVSGCPKGCAHPGRADVTLVGQEDGCYGLVPGGTARDPAVLRLSLDEVMTRLREAPTPGELARALREPAL</sequence>
<evidence type="ECO:0000259" key="7">
    <source>
        <dbReference type="Pfam" id="PF03460"/>
    </source>
</evidence>
<protein>
    <submittedName>
        <fullName evidence="8">Precorrin-3B synthase</fullName>
        <ecNumber evidence="8">1.14.13.83</ecNumber>
    </submittedName>
</protein>
<dbReference type="SUPFAM" id="SSF55124">
    <property type="entry name" value="Nitrite/Sulfite reductase N-terminal domain-like"/>
    <property type="match status" value="2"/>
</dbReference>
<dbReference type="PANTHER" id="PTHR32439">
    <property type="entry name" value="FERREDOXIN--NITRITE REDUCTASE, CHLOROPLASTIC"/>
    <property type="match status" value="1"/>
</dbReference>
<evidence type="ECO:0000313" key="9">
    <source>
        <dbReference type="Proteomes" id="UP000323142"/>
    </source>
</evidence>
<dbReference type="EC" id="1.14.13.83" evidence="8"/>
<dbReference type="InterPro" id="IPR006066">
    <property type="entry name" value="NO2/SO3_Rdtase_FeS/sirohaem_BS"/>
</dbReference>
<feature type="domain" description="Nitrite/Sulfite reductase ferredoxin-like" evidence="7">
    <location>
        <begin position="255"/>
        <end position="301"/>
    </location>
</feature>
<dbReference type="GO" id="GO:0043818">
    <property type="term" value="F:precorrin-3B synthase activity"/>
    <property type="evidence" value="ECO:0007669"/>
    <property type="project" value="UniProtKB-EC"/>
</dbReference>
<dbReference type="SUPFAM" id="SSF56014">
    <property type="entry name" value="Nitrite and sulphite reductase 4Fe-4S domain-like"/>
    <property type="match status" value="2"/>
</dbReference>
<dbReference type="InterPro" id="IPR036136">
    <property type="entry name" value="Nit/Sulf_reduc_fer-like_dom_sf"/>
</dbReference>
<dbReference type="NCBIfam" id="TIGR02435">
    <property type="entry name" value="CobG"/>
    <property type="match status" value="1"/>
</dbReference>
<evidence type="ECO:0000256" key="6">
    <source>
        <dbReference type="ARBA" id="ARBA00023014"/>
    </source>
</evidence>
<dbReference type="InterPro" id="IPR051329">
    <property type="entry name" value="NIR_SIR_4Fe-4S"/>
</dbReference>
<keyword evidence="2" id="KW-0349">Heme</keyword>
<dbReference type="Pfam" id="PF03460">
    <property type="entry name" value="NIR_SIR_ferr"/>
    <property type="match status" value="2"/>
</dbReference>
<keyword evidence="6" id="KW-0411">Iron-sulfur</keyword>
<proteinExistence type="predicted"/>
<dbReference type="GO" id="GO:0020037">
    <property type="term" value="F:heme binding"/>
    <property type="evidence" value="ECO:0007669"/>
    <property type="project" value="InterPro"/>
</dbReference>
<dbReference type="Gene3D" id="3.90.480.10">
    <property type="entry name" value="Sulfite Reductase Hemoprotein,Domain 2"/>
    <property type="match status" value="1"/>
</dbReference>
<dbReference type="AlphaFoldDB" id="A0A5B2VVK0"/>
<reference evidence="8 9" key="2">
    <citation type="submission" date="2019-09" db="EMBL/GenBank/DDBJ databases">
        <authorList>
            <person name="Jin C."/>
        </authorList>
    </citation>
    <scope>NUCLEOTIDE SEQUENCE [LARGE SCALE GENOMIC DNA]</scope>
    <source>
        <strain evidence="8 9">BN140002</strain>
    </source>
</reference>
<dbReference type="PROSITE" id="PS00365">
    <property type="entry name" value="NIR_SIR"/>
    <property type="match status" value="1"/>
</dbReference>
<keyword evidence="4 8" id="KW-0560">Oxidoreductase</keyword>
<accession>A0A5B2VVK0</accession>
<dbReference type="OrthoDB" id="7459360at2"/>
<dbReference type="Gene3D" id="3.30.413.10">
    <property type="entry name" value="Sulfite Reductase Hemoprotein, domain 1"/>
    <property type="match status" value="2"/>
</dbReference>
<evidence type="ECO:0000256" key="3">
    <source>
        <dbReference type="ARBA" id="ARBA00022723"/>
    </source>
</evidence>
<name>A0A5B2VVK0_9HYPH</name>
<dbReference type="PANTHER" id="PTHR32439:SF9">
    <property type="entry name" value="BLR3264 PROTEIN"/>
    <property type="match status" value="1"/>
</dbReference>
<gene>
    <name evidence="8" type="primary">cobG</name>
    <name evidence="8" type="ORF">F0L46_03215</name>
</gene>
<organism evidence="8 9">
    <name type="scientific">Salinarimonas soli</name>
    <dbReference type="NCBI Taxonomy" id="1638099"/>
    <lineage>
        <taxon>Bacteria</taxon>
        <taxon>Pseudomonadati</taxon>
        <taxon>Pseudomonadota</taxon>
        <taxon>Alphaproteobacteria</taxon>
        <taxon>Hyphomicrobiales</taxon>
        <taxon>Salinarimonadaceae</taxon>
        <taxon>Salinarimonas</taxon>
    </lineage>
</organism>